<feature type="domain" description="Dit-like phage tail protein N-terminal" evidence="1">
    <location>
        <begin position="71"/>
        <end position="225"/>
    </location>
</feature>
<organism evidence="2 3">
    <name type="scientific">Pectinatus haikarae</name>
    <dbReference type="NCBI Taxonomy" id="349096"/>
    <lineage>
        <taxon>Bacteria</taxon>
        <taxon>Bacillati</taxon>
        <taxon>Bacillota</taxon>
        <taxon>Negativicutes</taxon>
        <taxon>Selenomonadales</taxon>
        <taxon>Selenomonadaceae</taxon>
        <taxon>Pectinatus</taxon>
    </lineage>
</organism>
<proteinExistence type="predicted"/>
<dbReference type="Pfam" id="PF21821">
    <property type="entry name" value="Dit_like"/>
    <property type="match status" value="1"/>
</dbReference>
<dbReference type="EMBL" id="JAUSUE010000001">
    <property type="protein sequence ID" value="MDQ0202473.1"/>
    <property type="molecule type" value="Genomic_DNA"/>
</dbReference>
<evidence type="ECO:0000313" key="3">
    <source>
        <dbReference type="Proteomes" id="UP001239167"/>
    </source>
</evidence>
<keyword evidence="3" id="KW-1185">Reference proteome</keyword>
<sequence length="260" mass="28753">MGVIGKGLSVDGINYFQDILSGAKKPGWMDFSQQIAKLTGNYTLLNFATGYTNLTNFLFRIPKWPIGGMYFDGIMRTEHLSRIRPTQYPVQTGVVMTDHAVIEPAELTIEIMMTDAATDNFVSTDPILEMIYQELQTMKMYSNILTCKPDSVTTFGNGRAARTWLSLKAMQQSRVPIVVETRLQTYNNMLIEELSAPDDYKTLNALRCTVRLREIIFTEVAETKTSARAAATSNSSTGQAPAQVQGVNTTAAKAIANKIG</sequence>
<name>A0ABT9Y3R9_9FIRM</name>
<accession>A0ABT9Y3R9</accession>
<protein>
    <recommendedName>
        <fullName evidence="1">Dit-like phage tail protein N-terminal domain-containing protein</fullName>
    </recommendedName>
</protein>
<dbReference type="RefSeq" id="WP_307222333.1">
    <property type="nucleotide sequence ID" value="NZ_CP116940.1"/>
</dbReference>
<reference evidence="2 3" key="1">
    <citation type="submission" date="2023-07" db="EMBL/GenBank/DDBJ databases">
        <title>Genomic Encyclopedia of Type Strains, Phase IV (KMG-IV): sequencing the most valuable type-strain genomes for metagenomic binning, comparative biology and taxonomic classification.</title>
        <authorList>
            <person name="Goeker M."/>
        </authorList>
    </citation>
    <scope>NUCLEOTIDE SEQUENCE [LARGE SCALE GENOMIC DNA]</scope>
    <source>
        <strain evidence="2 3">DSM 16980</strain>
    </source>
</reference>
<comment type="caution">
    <text evidence="2">The sequence shown here is derived from an EMBL/GenBank/DDBJ whole genome shotgun (WGS) entry which is preliminary data.</text>
</comment>
<evidence type="ECO:0000313" key="2">
    <source>
        <dbReference type="EMBL" id="MDQ0202473.1"/>
    </source>
</evidence>
<gene>
    <name evidence="2" type="ORF">J2S01_000158</name>
</gene>
<dbReference type="Proteomes" id="UP001239167">
    <property type="component" value="Unassembled WGS sequence"/>
</dbReference>
<evidence type="ECO:0000259" key="1">
    <source>
        <dbReference type="Pfam" id="PF21821"/>
    </source>
</evidence>
<dbReference type="InterPro" id="IPR048494">
    <property type="entry name" value="Dit-like_N"/>
</dbReference>